<name>A0AAN6JJ68_9BASI</name>
<organism evidence="1 2">
    <name type="scientific">Tilletia horrida</name>
    <dbReference type="NCBI Taxonomy" id="155126"/>
    <lineage>
        <taxon>Eukaryota</taxon>
        <taxon>Fungi</taxon>
        <taxon>Dikarya</taxon>
        <taxon>Basidiomycota</taxon>
        <taxon>Ustilaginomycotina</taxon>
        <taxon>Exobasidiomycetes</taxon>
        <taxon>Tilletiales</taxon>
        <taxon>Tilletiaceae</taxon>
        <taxon>Tilletia</taxon>
    </lineage>
</organism>
<protein>
    <submittedName>
        <fullName evidence="1">Uncharacterized protein</fullName>
    </submittedName>
</protein>
<dbReference type="Proteomes" id="UP001176521">
    <property type="component" value="Unassembled WGS sequence"/>
</dbReference>
<proteinExistence type="predicted"/>
<comment type="caution">
    <text evidence="1">The sequence shown here is derived from an EMBL/GenBank/DDBJ whole genome shotgun (WGS) entry which is preliminary data.</text>
</comment>
<evidence type="ECO:0000313" key="1">
    <source>
        <dbReference type="EMBL" id="KAK0526381.1"/>
    </source>
</evidence>
<dbReference type="AlphaFoldDB" id="A0AAN6JJ68"/>
<reference evidence="1" key="1">
    <citation type="journal article" date="2023" name="PhytoFront">
        <title>Draft Genome Resources of Seven Strains of Tilletia horrida, Causal Agent of Kernel Smut of Rice.</title>
        <authorList>
            <person name="Khanal S."/>
            <person name="Antony Babu S."/>
            <person name="Zhou X.G."/>
        </authorList>
    </citation>
    <scope>NUCLEOTIDE SEQUENCE</scope>
    <source>
        <strain evidence="1">TX3</strain>
    </source>
</reference>
<keyword evidence="2" id="KW-1185">Reference proteome</keyword>
<evidence type="ECO:0000313" key="2">
    <source>
        <dbReference type="Proteomes" id="UP001176521"/>
    </source>
</evidence>
<dbReference type="EMBL" id="JAPDMQ010000357">
    <property type="protein sequence ID" value="KAK0526381.1"/>
    <property type="molecule type" value="Genomic_DNA"/>
</dbReference>
<accession>A0AAN6JJ68</accession>
<sequence length="436" mass="48443">MTPPPPQNSTIDAIVHYILRWSHGEQDIGNADVAPNGSAWSRTCTPIAALKTVKALCDANPSFYMATSRHMQAMFHCFEPRGEPTVRGVLTQWLPAPTAGARQIKAYFSHHLGGGVPQPQDITLQLAAFDTFCSSNTTSIKVDLRARTLAALAGSNTLVGRIDALRPSLKTLHLRLPSDAGCFERVEHLIWVNPQLTDIVIEADYDLQQSIGFDPATLHLERLACLSQDYAEMDRFIVRAPGVVLDGSNSYAFERRIRQCKIFVLAVDYIQITPPTWQWAMYLLRDLSLAERIEISLASDEDGRYARPRRFAEMRLNALTHLTMQFDDINAAFLQNLHAPRLKFLRIKTNAPISIRGHCTPAHFPGLFSATICCPGSALERFRTLGLQDDQITHCLPDELDPEDDRARDIDCIGIQPSSVQNATTSASLRSRPAGS</sequence>
<gene>
    <name evidence="1" type="ORF">OC842_005211</name>
</gene>